<dbReference type="EMBL" id="LKCM01000120">
    <property type="protein sequence ID" value="KPQ43912.1"/>
    <property type="molecule type" value="Genomic_DNA"/>
</dbReference>
<comment type="caution">
    <text evidence="1">The sequence shown here is derived from an EMBL/GenBank/DDBJ whole genome shotgun (WGS) entry which is preliminary data.</text>
</comment>
<evidence type="ECO:0000313" key="1">
    <source>
        <dbReference type="EMBL" id="KPQ43912.1"/>
    </source>
</evidence>
<accession>A0A0P8E150</accession>
<evidence type="ECO:0000313" key="2">
    <source>
        <dbReference type="Proteomes" id="UP000050360"/>
    </source>
</evidence>
<proteinExistence type="predicted"/>
<dbReference type="Proteomes" id="UP000050360">
    <property type="component" value="Unassembled WGS sequence"/>
</dbReference>
<dbReference type="AlphaFoldDB" id="A0A0P8E150"/>
<reference evidence="1 2" key="1">
    <citation type="submission" date="2015-09" db="EMBL/GenBank/DDBJ databases">
        <title>A metagenomics-based metabolic model of nitrate-dependent anaerobic oxidation of methane by Methanoperedens-like archaea.</title>
        <authorList>
            <person name="Arshad A."/>
            <person name="Speth D.R."/>
            <person name="De Graaf R.M."/>
            <person name="Op Den Camp H.J."/>
            <person name="Jetten M.S."/>
            <person name="Welte C.U."/>
        </authorList>
    </citation>
    <scope>NUCLEOTIDE SEQUENCE [LARGE SCALE GENOMIC DNA]</scope>
</reference>
<gene>
    <name evidence="1" type="ORF">MPEBLZ_01495</name>
</gene>
<name>A0A0P8E150_9EURY</name>
<organism evidence="1 2">
    <name type="scientific">Candidatus Methanoperedens nitratireducens</name>
    <dbReference type="NCBI Taxonomy" id="1392998"/>
    <lineage>
        <taxon>Archaea</taxon>
        <taxon>Methanobacteriati</taxon>
        <taxon>Methanobacteriota</taxon>
        <taxon>Stenosarchaea group</taxon>
        <taxon>Methanomicrobia</taxon>
        <taxon>Methanosarcinales</taxon>
        <taxon>ANME-2 cluster</taxon>
        <taxon>Candidatus Methanoperedentaceae</taxon>
        <taxon>Candidatus Methanoperedens</taxon>
    </lineage>
</organism>
<protein>
    <submittedName>
        <fullName evidence="1">Uncharacterized protein</fullName>
    </submittedName>
</protein>
<sequence>MEIIEIKCENCEKKIYVRKDCAKEKMFCTLRCMDSFSELHMSDR</sequence>